<keyword evidence="2" id="KW-1185">Reference proteome</keyword>
<proteinExistence type="predicted"/>
<protein>
    <submittedName>
        <fullName evidence="1">Uncharacterized protein</fullName>
    </submittedName>
</protein>
<dbReference type="AlphaFoldDB" id="A0AA35UUY2"/>
<sequence>MARAFQNLYVSTLNSQASLLSFGMILTILSLPRTANVAWNMGEWDQMTEYVSKLDDGDETKLMVLGNINAIGDCANNETFFRVVLLVRKGKVILESGFLHF</sequence>
<reference evidence="1" key="1">
    <citation type="submission" date="2023-04" db="EMBL/GenBank/DDBJ databases">
        <authorList>
            <person name="Vijverberg K."/>
            <person name="Xiong W."/>
            <person name="Schranz E."/>
        </authorList>
    </citation>
    <scope>NUCLEOTIDE SEQUENCE</scope>
</reference>
<name>A0AA35UUY2_LACSI</name>
<gene>
    <name evidence="1" type="ORF">LSALG_LOCUS127</name>
</gene>
<accession>A0AA35UUY2</accession>
<organism evidence="1 2">
    <name type="scientific">Lactuca saligna</name>
    <name type="common">Willowleaf lettuce</name>
    <dbReference type="NCBI Taxonomy" id="75948"/>
    <lineage>
        <taxon>Eukaryota</taxon>
        <taxon>Viridiplantae</taxon>
        <taxon>Streptophyta</taxon>
        <taxon>Embryophyta</taxon>
        <taxon>Tracheophyta</taxon>
        <taxon>Spermatophyta</taxon>
        <taxon>Magnoliopsida</taxon>
        <taxon>eudicotyledons</taxon>
        <taxon>Gunneridae</taxon>
        <taxon>Pentapetalae</taxon>
        <taxon>asterids</taxon>
        <taxon>campanulids</taxon>
        <taxon>Asterales</taxon>
        <taxon>Asteraceae</taxon>
        <taxon>Cichorioideae</taxon>
        <taxon>Cichorieae</taxon>
        <taxon>Lactucinae</taxon>
        <taxon>Lactuca</taxon>
    </lineage>
</organism>
<evidence type="ECO:0000313" key="2">
    <source>
        <dbReference type="Proteomes" id="UP001177003"/>
    </source>
</evidence>
<evidence type="ECO:0000313" key="1">
    <source>
        <dbReference type="EMBL" id="CAI9259220.1"/>
    </source>
</evidence>
<dbReference type="Proteomes" id="UP001177003">
    <property type="component" value="Chromosome 0"/>
</dbReference>
<dbReference type="EMBL" id="OX465086">
    <property type="protein sequence ID" value="CAI9259220.1"/>
    <property type="molecule type" value="Genomic_DNA"/>
</dbReference>